<keyword evidence="10" id="KW-0969">Cilium</keyword>
<dbReference type="Proteomes" id="UP000694251">
    <property type="component" value="Unassembled WGS sequence"/>
</dbReference>
<evidence type="ECO:0000256" key="8">
    <source>
        <dbReference type="ARBA" id="ARBA00023225"/>
    </source>
</evidence>
<gene>
    <name evidence="10" type="ORF">ISN44_Un14g000070</name>
</gene>
<keyword evidence="6" id="KW-1005">Bacterial flagellum biogenesis</keyword>
<evidence type="ECO:0000313" key="11">
    <source>
        <dbReference type="Proteomes" id="UP000694251"/>
    </source>
</evidence>
<comment type="caution">
    <text evidence="10">The sequence shown here is derived from an EMBL/GenBank/DDBJ whole genome shotgun (WGS) entry which is preliminary data.</text>
</comment>
<keyword evidence="11" id="KW-1185">Reference proteome</keyword>
<comment type="subcellular location">
    <subcellularLocation>
        <location evidence="2">Cytoplasm</location>
    </subcellularLocation>
</comment>
<dbReference type="Pfam" id="PF02108">
    <property type="entry name" value="FliH"/>
    <property type="match status" value="1"/>
</dbReference>
<keyword evidence="5" id="KW-0963">Cytoplasm</keyword>
<reference evidence="10 11" key="1">
    <citation type="submission" date="2020-12" db="EMBL/GenBank/DDBJ databases">
        <title>Concerted genomic and epigenomic changes stabilize Arabidopsis allopolyploids.</title>
        <authorList>
            <person name="Chen Z."/>
        </authorList>
    </citation>
    <scope>NUCLEOTIDE SEQUENCE [LARGE SCALE GENOMIC DNA]</scope>
    <source>
        <strain evidence="10">As9502</strain>
        <tissue evidence="10">Leaf</tissue>
    </source>
</reference>
<evidence type="ECO:0000256" key="2">
    <source>
        <dbReference type="ARBA" id="ARBA00004496"/>
    </source>
</evidence>
<accession>A0A8T1XCT2</accession>
<dbReference type="EMBL" id="JAEFBJ010000014">
    <property type="protein sequence ID" value="KAG7531908.1"/>
    <property type="molecule type" value="Genomic_DNA"/>
</dbReference>
<dbReference type="InterPro" id="IPR018035">
    <property type="entry name" value="Flagellar_FliH/T3SS_HrpE"/>
</dbReference>
<dbReference type="GO" id="GO:0003774">
    <property type="term" value="F:cytoskeletal motor activity"/>
    <property type="evidence" value="ECO:0007669"/>
    <property type="project" value="InterPro"/>
</dbReference>
<dbReference type="PANTHER" id="PTHR34982:SF1">
    <property type="entry name" value="FLAGELLAR ASSEMBLY PROTEIN FLIH"/>
    <property type="match status" value="1"/>
</dbReference>
<evidence type="ECO:0000256" key="1">
    <source>
        <dbReference type="ARBA" id="ARBA00003041"/>
    </source>
</evidence>
<protein>
    <submittedName>
        <fullName evidence="10">Flagellar assembly protein FliH/Type III secretion system HrpE</fullName>
    </submittedName>
</protein>
<dbReference type="AlphaFoldDB" id="A0A8T1XCT2"/>
<evidence type="ECO:0000256" key="3">
    <source>
        <dbReference type="ARBA" id="ARBA00006602"/>
    </source>
</evidence>
<comment type="similarity">
    <text evidence="3">Belongs to the FliH family.</text>
</comment>
<proteinExistence type="inferred from homology"/>
<evidence type="ECO:0000256" key="7">
    <source>
        <dbReference type="ARBA" id="ARBA00022927"/>
    </source>
</evidence>
<evidence type="ECO:0000313" key="10">
    <source>
        <dbReference type="EMBL" id="KAG7531908.1"/>
    </source>
</evidence>
<name>A0A8T1XCT2_ARASU</name>
<comment type="function">
    <text evidence="1">Needed for flagellar regrowth and assembly.</text>
</comment>
<keyword evidence="4" id="KW-0813">Transport</keyword>
<keyword evidence="10" id="KW-0282">Flagellum</keyword>
<sequence length="222" mass="26270">MPNLTLEKKWTRWYPKKISFKNKEKNKKFLYFSSQLTQEDFFIDQNNKGKKDDSQTYQKSEIIDLTTTKEYKIGFKKGFLEASQDNIILKKKLNSFLLDFEKSFSIFQNTLSSRLLKIVLIVTSYVIGKKTDANESFLIKHIKKIIQKDGIFLKKPHLFIHPNNKDLIEKTFENFLNTYQWKLVCDDSLELNSFRIKSASSNIDATVDARWQELCRLIDLEE</sequence>
<evidence type="ECO:0000256" key="6">
    <source>
        <dbReference type="ARBA" id="ARBA00022795"/>
    </source>
</evidence>
<dbReference type="PRINTS" id="PR01003">
    <property type="entry name" value="FLGFLIH"/>
</dbReference>
<dbReference type="GO" id="GO:0015031">
    <property type="term" value="P:protein transport"/>
    <property type="evidence" value="ECO:0007669"/>
    <property type="project" value="UniProtKB-KW"/>
</dbReference>
<dbReference type="InterPro" id="IPR000563">
    <property type="entry name" value="Flag_FliH"/>
</dbReference>
<dbReference type="GO" id="GO:0005829">
    <property type="term" value="C:cytosol"/>
    <property type="evidence" value="ECO:0007669"/>
    <property type="project" value="TreeGrafter"/>
</dbReference>
<keyword evidence="8" id="KW-1006">Bacterial flagellum protein export</keyword>
<keyword evidence="7" id="KW-0653">Protein transport</keyword>
<evidence type="ECO:0000256" key="4">
    <source>
        <dbReference type="ARBA" id="ARBA00022448"/>
    </source>
</evidence>
<dbReference type="InterPro" id="IPR051472">
    <property type="entry name" value="T3SS_Stator/FliH"/>
</dbReference>
<keyword evidence="10" id="KW-0966">Cell projection</keyword>
<evidence type="ECO:0000259" key="9">
    <source>
        <dbReference type="Pfam" id="PF02108"/>
    </source>
</evidence>
<organism evidence="10 11">
    <name type="scientific">Arabidopsis suecica</name>
    <name type="common">Swedish thale-cress</name>
    <name type="synonym">Cardaminopsis suecica</name>
    <dbReference type="NCBI Taxonomy" id="45249"/>
    <lineage>
        <taxon>Eukaryota</taxon>
        <taxon>Viridiplantae</taxon>
        <taxon>Streptophyta</taxon>
        <taxon>Embryophyta</taxon>
        <taxon>Tracheophyta</taxon>
        <taxon>Spermatophyta</taxon>
        <taxon>Magnoliopsida</taxon>
        <taxon>eudicotyledons</taxon>
        <taxon>Gunneridae</taxon>
        <taxon>Pentapetalae</taxon>
        <taxon>rosids</taxon>
        <taxon>malvids</taxon>
        <taxon>Brassicales</taxon>
        <taxon>Brassicaceae</taxon>
        <taxon>Camelineae</taxon>
        <taxon>Arabidopsis</taxon>
    </lineage>
</organism>
<feature type="domain" description="Flagellar assembly protein FliH/Type III secretion system HrpE" evidence="9">
    <location>
        <begin position="90"/>
        <end position="214"/>
    </location>
</feature>
<dbReference type="PANTHER" id="PTHR34982">
    <property type="entry name" value="YOP PROTEINS TRANSLOCATION PROTEIN L"/>
    <property type="match status" value="1"/>
</dbReference>
<evidence type="ECO:0000256" key="5">
    <source>
        <dbReference type="ARBA" id="ARBA00022490"/>
    </source>
</evidence>